<protein>
    <recommendedName>
        <fullName evidence="5">DUF4190 domain-containing protein</fullName>
    </recommendedName>
</protein>
<dbReference type="InterPro" id="IPR055338">
    <property type="entry name" value="YqfX-like"/>
</dbReference>
<organism evidence="3 4">
    <name type="scientific">Paenibacillus terreus</name>
    <dbReference type="NCBI Taxonomy" id="1387834"/>
    <lineage>
        <taxon>Bacteria</taxon>
        <taxon>Bacillati</taxon>
        <taxon>Bacillota</taxon>
        <taxon>Bacilli</taxon>
        <taxon>Bacillales</taxon>
        <taxon>Paenibacillaceae</taxon>
        <taxon>Paenibacillus</taxon>
    </lineage>
</organism>
<feature type="transmembrane region" description="Helical" evidence="2">
    <location>
        <begin position="99"/>
        <end position="126"/>
    </location>
</feature>
<dbReference type="Proteomes" id="UP001580407">
    <property type="component" value="Unassembled WGS sequence"/>
</dbReference>
<keyword evidence="2" id="KW-0812">Transmembrane</keyword>
<proteinExistence type="predicted"/>
<accession>A0ABV5BBQ1</accession>
<name>A0ABV5BBQ1_9BACL</name>
<reference evidence="3 4" key="1">
    <citation type="submission" date="2024-09" db="EMBL/GenBank/DDBJ databases">
        <authorList>
            <person name="Ruan L."/>
        </authorList>
    </citation>
    <scope>NUCLEOTIDE SEQUENCE [LARGE SCALE GENOMIC DNA]</scope>
    <source>
        <strain evidence="3 4">D33</strain>
    </source>
</reference>
<dbReference type="EMBL" id="JBHILM010000023">
    <property type="protein sequence ID" value="MFB5683136.1"/>
    <property type="molecule type" value="Genomic_DNA"/>
</dbReference>
<feature type="transmembrane region" description="Helical" evidence="2">
    <location>
        <begin position="132"/>
        <end position="154"/>
    </location>
</feature>
<feature type="region of interest" description="Disordered" evidence="1">
    <location>
        <begin position="31"/>
        <end position="85"/>
    </location>
</feature>
<keyword evidence="2" id="KW-0472">Membrane</keyword>
<comment type="caution">
    <text evidence="3">The sequence shown here is derived from an EMBL/GenBank/DDBJ whole genome shotgun (WGS) entry which is preliminary data.</text>
</comment>
<dbReference type="PANTHER" id="PTHR40040:SF1">
    <property type="entry name" value="MEMBRANE PROTEIN"/>
    <property type="match status" value="1"/>
</dbReference>
<evidence type="ECO:0000256" key="2">
    <source>
        <dbReference type="SAM" id="Phobius"/>
    </source>
</evidence>
<keyword evidence="2" id="KW-1133">Transmembrane helix</keyword>
<dbReference type="PANTHER" id="PTHR40040">
    <property type="entry name" value="SMALL HYDROPHOBIC PROTEIN-RELATED"/>
    <property type="match status" value="1"/>
</dbReference>
<dbReference type="RefSeq" id="WP_375526878.1">
    <property type="nucleotide sequence ID" value="NZ_JBHILM010000023.1"/>
</dbReference>
<evidence type="ECO:0000313" key="4">
    <source>
        <dbReference type="Proteomes" id="UP001580407"/>
    </source>
</evidence>
<evidence type="ECO:0008006" key="5">
    <source>
        <dbReference type="Google" id="ProtNLM"/>
    </source>
</evidence>
<sequence length="155" mass="16858">MEENKGKSKISDKRSSRALVVRDRVDYPRMDHQEEYATDVAPTKLAKGKTGQEVSGTKGSTADHREEYAAEVAPARPVEDRREAENTGTIGNTVGYAGIALGILALFMWSIVLGPIAAILGFYSFFNGKRTLGGWAIGLGLVATISYFAFIPFVR</sequence>
<gene>
    <name evidence="3" type="ORF">ACE3NQ_19645</name>
</gene>
<keyword evidence="4" id="KW-1185">Reference proteome</keyword>
<evidence type="ECO:0000313" key="3">
    <source>
        <dbReference type="EMBL" id="MFB5683136.1"/>
    </source>
</evidence>
<evidence type="ECO:0000256" key="1">
    <source>
        <dbReference type="SAM" id="MobiDB-lite"/>
    </source>
</evidence>